<dbReference type="PANTHER" id="PTHR37296:SF1">
    <property type="entry name" value="CONSERVED VIRULENCE FACTOR B"/>
    <property type="match status" value="1"/>
</dbReference>
<dbReference type="Pfam" id="PF13509">
    <property type="entry name" value="S1_2"/>
    <property type="match status" value="2"/>
</dbReference>
<dbReference type="SMART" id="SM00316">
    <property type="entry name" value="S1"/>
    <property type="match status" value="3"/>
</dbReference>
<dbReference type="Pfam" id="PF17783">
    <property type="entry name" value="WHD_CvfB"/>
    <property type="match status" value="1"/>
</dbReference>
<dbReference type="Pfam" id="PF00575">
    <property type="entry name" value="S1"/>
    <property type="match status" value="1"/>
</dbReference>
<organism evidence="3 4">
    <name type="scientific">Acidilutibacter cellobiosedens</name>
    <dbReference type="NCBI Taxonomy" id="2507161"/>
    <lineage>
        <taxon>Bacteria</taxon>
        <taxon>Bacillati</taxon>
        <taxon>Bacillota</taxon>
        <taxon>Tissierellia</taxon>
        <taxon>Tissierellales</taxon>
        <taxon>Acidilutibacteraceae</taxon>
        <taxon>Acidilutibacter</taxon>
    </lineage>
</organism>
<dbReference type="OrthoDB" id="9801597at2"/>
<dbReference type="GO" id="GO:0003676">
    <property type="term" value="F:nucleic acid binding"/>
    <property type="evidence" value="ECO:0007669"/>
    <property type="project" value="InterPro"/>
</dbReference>
<reference evidence="4" key="1">
    <citation type="submission" date="2019-01" db="EMBL/GenBank/DDBJ databases">
        <title>Draft genomes of a novel of Sporanaerobacter strains.</title>
        <authorList>
            <person name="Ma S."/>
        </authorList>
    </citation>
    <scope>NUCLEOTIDE SEQUENCE [LARGE SCALE GENOMIC DNA]</scope>
    <source>
        <strain evidence="4">NJN-17</strain>
    </source>
</reference>
<evidence type="ECO:0000259" key="2">
    <source>
        <dbReference type="PROSITE" id="PS50126"/>
    </source>
</evidence>
<dbReference type="InterPro" id="IPR012340">
    <property type="entry name" value="NA-bd_OB-fold"/>
</dbReference>
<dbReference type="InterPro" id="IPR036388">
    <property type="entry name" value="WH-like_DNA-bd_sf"/>
</dbReference>
<dbReference type="InterPro" id="IPR003029">
    <property type="entry name" value="S1_domain"/>
</dbReference>
<dbReference type="SUPFAM" id="SSF50249">
    <property type="entry name" value="Nucleic acid-binding proteins"/>
    <property type="match status" value="1"/>
</dbReference>
<dbReference type="PROSITE" id="PS50126">
    <property type="entry name" value="S1"/>
    <property type="match status" value="1"/>
</dbReference>
<gene>
    <name evidence="3" type="ORF">EQM13_05905</name>
</gene>
<comment type="similarity">
    <text evidence="1">Belongs to the CvfB family.</text>
</comment>
<feature type="domain" description="S1 motif" evidence="2">
    <location>
        <begin position="149"/>
        <end position="210"/>
    </location>
</feature>
<accession>A0A410QH10</accession>
<dbReference type="AlphaFoldDB" id="A0A410QH10"/>
<protein>
    <submittedName>
        <fullName evidence="3">S1 RNA-binding domain-containing protein</fullName>
    </submittedName>
</protein>
<dbReference type="Gene3D" id="2.40.50.140">
    <property type="entry name" value="Nucleic acid-binding proteins"/>
    <property type="match status" value="2"/>
</dbReference>
<dbReference type="PANTHER" id="PTHR37296">
    <property type="entry name" value="CONSERVED VIRULENCE FACTOR B"/>
    <property type="match status" value="1"/>
</dbReference>
<evidence type="ECO:0000313" key="3">
    <source>
        <dbReference type="EMBL" id="QAT63392.1"/>
    </source>
</evidence>
<dbReference type="InterPro" id="IPR040764">
    <property type="entry name" value="CvfB_WH"/>
</dbReference>
<dbReference type="KEGG" id="spoa:EQM13_05905"/>
<dbReference type="Proteomes" id="UP000287969">
    <property type="component" value="Chromosome"/>
</dbReference>
<evidence type="ECO:0000256" key="1">
    <source>
        <dbReference type="PIRNR" id="PIRNR012524"/>
    </source>
</evidence>
<dbReference type="InterPro" id="IPR014464">
    <property type="entry name" value="CvfB_fam"/>
</dbReference>
<name>A0A410QH10_9FIRM</name>
<dbReference type="RefSeq" id="WP_071140830.1">
    <property type="nucleotide sequence ID" value="NZ_CP035282.1"/>
</dbReference>
<evidence type="ECO:0000313" key="4">
    <source>
        <dbReference type="Proteomes" id="UP000287969"/>
    </source>
</evidence>
<dbReference type="Gene3D" id="1.10.10.10">
    <property type="entry name" value="Winged helix-like DNA-binding domain superfamily/Winged helix DNA-binding domain"/>
    <property type="match status" value="1"/>
</dbReference>
<keyword evidence="4" id="KW-1185">Reference proteome</keyword>
<sequence>MIELGKIQKLEIKRYTSVGVYLNVKGSSDENKSDVLLPKRQIPKEAKVGDEIEVFIYRDSEDRMIATTSKPKIALGEIGFLRVVEITKIGAFLDWGLEKDLFLPFREQIYKVQKGKKYLVGVYIDKSDRLCATMKIKDFLQNDPPYKENDRVKGMIYSINEDIGAFVAVDNKYDGLIPMRELYGVYRAGDEVDVRIIKVKENGKLDLTIKETPHIQIEEDAEKVLKRLEDNQGVLSLNDESSPEDIKKELHMSKTAFKKSVGKLLKEKKIQFTKNGIRIK</sequence>
<dbReference type="EMBL" id="CP035282">
    <property type="protein sequence ID" value="QAT63392.1"/>
    <property type="molecule type" value="Genomic_DNA"/>
</dbReference>
<proteinExistence type="inferred from homology"/>
<dbReference type="InterPro" id="IPR039566">
    <property type="entry name" value="CvfB_S1_st"/>
</dbReference>
<dbReference type="PIRSF" id="PIRSF012524">
    <property type="entry name" value="YitL_S1"/>
    <property type="match status" value="1"/>
</dbReference>